<dbReference type="PROSITE" id="PS51192">
    <property type="entry name" value="HELICASE_ATP_BIND_1"/>
    <property type="match status" value="1"/>
</dbReference>
<keyword evidence="9 13" id="KW-0234">DNA repair</keyword>
<dbReference type="Pfam" id="PF00270">
    <property type="entry name" value="DEAD"/>
    <property type="match status" value="1"/>
</dbReference>
<evidence type="ECO:0000256" key="13">
    <source>
        <dbReference type="HAMAP-Rule" id="MF_00969"/>
    </source>
</evidence>
<proteinExistence type="inferred from homology"/>
<feature type="domain" description="Helicase ATP-binding" evidence="14">
    <location>
        <begin position="627"/>
        <end position="788"/>
    </location>
</feature>
<dbReference type="SMART" id="SM00982">
    <property type="entry name" value="TRCF"/>
    <property type="match status" value="1"/>
</dbReference>
<dbReference type="InterPro" id="IPR005118">
    <property type="entry name" value="TRCF_C"/>
</dbReference>
<evidence type="ECO:0000256" key="11">
    <source>
        <dbReference type="ARBA" id="ARBA00061399"/>
    </source>
</evidence>
<dbReference type="PANTHER" id="PTHR47964">
    <property type="entry name" value="ATP-DEPENDENT DNA HELICASE HOMOLOG RECG, CHLOROPLASTIC"/>
    <property type="match status" value="1"/>
</dbReference>
<dbReference type="Pfam" id="PF17757">
    <property type="entry name" value="UvrB_inter"/>
    <property type="match status" value="1"/>
</dbReference>
<dbReference type="SMART" id="SM01058">
    <property type="entry name" value="CarD_TRCF"/>
    <property type="match status" value="1"/>
</dbReference>
<dbReference type="Gene3D" id="3.90.1150.50">
    <property type="entry name" value="Transcription-repair-coupling factor, D7 domain"/>
    <property type="match status" value="1"/>
</dbReference>
<keyword evidence="8 13" id="KW-0238">DNA-binding</keyword>
<comment type="subcellular location">
    <subcellularLocation>
        <location evidence="1 13">Cytoplasm</location>
    </subcellularLocation>
</comment>
<dbReference type="InterPro" id="IPR011545">
    <property type="entry name" value="DEAD/DEAH_box_helicase_dom"/>
</dbReference>
<organism evidence="16 17">
    <name type="scientific">Alkalibaculum bacchi</name>
    <dbReference type="NCBI Taxonomy" id="645887"/>
    <lineage>
        <taxon>Bacteria</taxon>
        <taxon>Bacillati</taxon>
        <taxon>Bacillota</taxon>
        <taxon>Clostridia</taxon>
        <taxon>Eubacteriales</taxon>
        <taxon>Eubacteriaceae</taxon>
        <taxon>Alkalibaculum</taxon>
    </lineage>
</organism>
<dbReference type="EMBL" id="QNRX01000004">
    <property type="protein sequence ID" value="RBP67454.1"/>
    <property type="molecule type" value="Genomic_DNA"/>
</dbReference>
<dbReference type="SUPFAM" id="SSF52540">
    <property type="entry name" value="P-loop containing nucleoside triphosphate hydrolases"/>
    <property type="match status" value="4"/>
</dbReference>
<evidence type="ECO:0000256" key="6">
    <source>
        <dbReference type="ARBA" id="ARBA00022806"/>
    </source>
</evidence>
<dbReference type="CDD" id="cd17991">
    <property type="entry name" value="DEXHc_TRCF"/>
    <property type="match status" value="1"/>
</dbReference>
<keyword evidence="3 13" id="KW-0547">Nucleotide-binding</keyword>
<evidence type="ECO:0000256" key="9">
    <source>
        <dbReference type="ARBA" id="ARBA00023204"/>
    </source>
</evidence>
<dbReference type="GO" id="GO:0005737">
    <property type="term" value="C:cytoplasm"/>
    <property type="evidence" value="ECO:0007669"/>
    <property type="project" value="UniProtKB-SubCell"/>
</dbReference>
<feature type="domain" description="Helicase C-terminal" evidence="15">
    <location>
        <begin position="809"/>
        <end position="963"/>
    </location>
</feature>
<evidence type="ECO:0000313" key="17">
    <source>
        <dbReference type="Proteomes" id="UP000253490"/>
    </source>
</evidence>
<dbReference type="Pfam" id="PF03461">
    <property type="entry name" value="TRCF"/>
    <property type="match status" value="1"/>
</dbReference>
<comment type="similarity">
    <text evidence="11 13">In the C-terminal section; belongs to the helicase family. RecG subfamily.</text>
</comment>
<keyword evidence="2 13" id="KW-0963">Cytoplasm</keyword>
<dbReference type="Gene3D" id="3.40.50.300">
    <property type="entry name" value="P-loop containing nucleotide triphosphate hydrolases"/>
    <property type="match status" value="2"/>
</dbReference>
<comment type="function">
    <text evidence="13">Couples transcription and DNA repair by recognizing RNA polymerase (RNAP) stalled at DNA lesions. Mediates ATP-dependent release of RNAP and its truncated transcript from the DNA, and recruitment of nucleotide excision repair machinery to the damaged site.</text>
</comment>
<dbReference type="GO" id="GO:0003684">
    <property type="term" value="F:damaged DNA binding"/>
    <property type="evidence" value="ECO:0007669"/>
    <property type="project" value="InterPro"/>
</dbReference>
<dbReference type="InterPro" id="IPR041471">
    <property type="entry name" value="UvrB_inter"/>
</dbReference>
<keyword evidence="7 13" id="KW-0067">ATP-binding</keyword>
<evidence type="ECO:0000256" key="12">
    <source>
        <dbReference type="ARBA" id="ARBA00070128"/>
    </source>
</evidence>
<dbReference type="Proteomes" id="UP000253490">
    <property type="component" value="Unassembled WGS sequence"/>
</dbReference>
<dbReference type="GO" id="GO:0005524">
    <property type="term" value="F:ATP binding"/>
    <property type="evidence" value="ECO:0007669"/>
    <property type="project" value="UniProtKB-UniRule"/>
</dbReference>
<gene>
    <name evidence="13" type="primary">mfd</name>
    <name evidence="16" type="ORF">DES36_104156</name>
</gene>
<dbReference type="GO" id="GO:0006355">
    <property type="term" value="P:regulation of DNA-templated transcription"/>
    <property type="evidence" value="ECO:0007669"/>
    <property type="project" value="UniProtKB-UniRule"/>
</dbReference>
<keyword evidence="17" id="KW-1185">Reference proteome</keyword>
<evidence type="ECO:0000256" key="7">
    <source>
        <dbReference type="ARBA" id="ARBA00022840"/>
    </source>
</evidence>
<keyword evidence="5 13" id="KW-0378">Hydrolase</keyword>
<evidence type="ECO:0000256" key="10">
    <source>
        <dbReference type="ARBA" id="ARBA00061104"/>
    </source>
</evidence>
<keyword evidence="4 13" id="KW-0227">DNA damage</keyword>
<dbReference type="PANTHER" id="PTHR47964:SF1">
    <property type="entry name" value="ATP-DEPENDENT DNA HELICASE HOMOLOG RECG, CHLOROPLASTIC"/>
    <property type="match status" value="1"/>
</dbReference>
<dbReference type="SUPFAM" id="SSF141259">
    <property type="entry name" value="CarD-like"/>
    <property type="match status" value="1"/>
</dbReference>
<dbReference type="PROSITE" id="PS51194">
    <property type="entry name" value="HELICASE_CTER"/>
    <property type="match status" value="1"/>
</dbReference>
<evidence type="ECO:0000256" key="4">
    <source>
        <dbReference type="ARBA" id="ARBA00022763"/>
    </source>
</evidence>
<dbReference type="SMART" id="SM00490">
    <property type="entry name" value="HELICc"/>
    <property type="match status" value="1"/>
</dbReference>
<evidence type="ECO:0000259" key="15">
    <source>
        <dbReference type="PROSITE" id="PS51194"/>
    </source>
</evidence>
<dbReference type="Gene3D" id="3.40.50.11180">
    <property type="match status" value="1"/>
</dbReference>
<comment type="similarity">
    <text evidence="10 13">In the N-terminal section; belongs to the UvrB family.</text>
</comment>
<dbReference type="InterPro" id="IPR037235">
    <property type="entry name" value="TRCF-like_C_D7"/>
</dbReference>
<dbReference type="InterPro" id="IPR047112">
    <property type="entry name" value="RecG/Mfd"/>
</dbReference>
<dbReference type="InterPro" id="IPR001650">
    <property type="entry name" value="Helicase_C-like"/>
</dbReference>
<dbReference type="AlphaFoldDB" id="A0A366ICD2"/>
<accession>A0A366ICD2</accession>
<evidence type="ECO:0000256" key="1">
    <source>
        <dbReference type="ARBA" id="ARBA00004496"/>
    </source>
</evidence>
<dbReference type="NCBIfam" id="TIGR00580">
    <property type="entry name" value="mfd"/>
    <property type="match status" value="1"/>
</dbReference>
<name>A0A366ICD2_9FIRM</name>
<dbReference type="GO" id="GO:0003678">
    <property type="term" value="F:DNA helicase activity"/>
    <property type="evidence" value="ECO:0007669"/>
    <property type="project" value="TreeGrafter"/>
</dbReference>
<dbReference type="Pfam" id="PF00271">
    <property type="entry name" value="Helicase_C"/>
    <property type="match status" value="1"/>
</dbReference>
<dbReference type="InterPro" id="IPR036101">
    <property type="entry name" value="CarD-like/TRCF_RID_sf"/>
</dbReference>
<evidence type="ECO:0000256" key="2">
    <source>
        <dbReference type="ARBA" id="ARBA00022490"/>
    </source>
</evidence>
<dbReference type="InterPro" id="IPR004576">
    <property type="entry name" value="Mfd"/>
</dbReference>
<evidence type="ECO:0000256" key="5">
    <source>
        <dbReference type="ARBA" id="ARBA00022801"/>
    </source>
</evidence>
<dbReference type="InterPro" id="IPR027417">
    <property type="entry name" value="P-loop_NTPase"/>
</dbReference>
<dbReference type="InterPro" id="IPR003711">
    <property type="entry name" value="CarD-like/TRCF_RID"/>
</dbReference>
<dbReference type="SUPFAM" id="SSF143517">
    <property type="entry name" value="TRCF domain-like"/>
    <property type="match status" value="1"/>
</dbReference>
<evidence type="ECO:0000313" key="16">
    <source>
        <dbReference type="EMBL" id="RBP67454.1"/>
    </source>
</evidence>
<dbReference type="SMART" id="SM00487">
    <property type="entry name" value="DEXDc"/>
    <property type="match status" value="1"/>
</dbReference>
<dbReference type="InterPro" id="IPR014001">
    <property type="entry name" value="Helicase_ATP-bd"/>
</dbReference>
<evidence type="ECO:0000256" key="8">
    <source>
        <dbReference type="ARBA" id="ARBA00023125"/>
    </source>
</evidence>
<protein>
    <recommendedName>
        <fullName evidence="12 13">Transcription-repair-coupling factor</fullName>
        <shortName evidence="13">TRCF</shortName>
        <ecNumber evidence="13">3.6.4.-</ecNumber>
    </recommendedName>
</protein>
<dbReference type="FunFam" id="3.40.50.300:FF:000546">
    <property type="entry name" value="Transcription-repair-coupling factor"/>
    <property type="match status" value="1"/>
</dbReference>
<sequence length="1156" mass="134127">MKNLLQDVVQSTKSYSHLVEELNSKDHVGIVNIDEGLALVYAVNLLEKENILLICENELQGEKITTSLNEISPGVAIFLHSEPSHFYFVNSHSKELTHDRIRAFYEILSHKKRIIVTPLESLFKKLMPPKEYKKLFKTIKVGQIIEMDDFVKLLTDFDYQRCEMVENPGQFSVRGGIVDVFNIIDKNPIRVEFFDDEIDSLRVFDIENQQSMEKLDKLRLSPAHEILFKDYEKQELYDSLQKDMKKSKKKVGEREIRLENLTENYINGQVENLEGLIPYYKGELCSLIHYFSQDTHFLFFEGDRFNNQFESFSSQLKEDFQSLLERGEIFPNFFQRFFAFEQVQDFLQDKKTIDFQGLSKKFNFIKPQSIIEVNSKEVYSFYGKVPEFMDQLAQWKKEAYTVLILGQDKSRCNNIVEMLSNYSIEGYIQKENILSKKVNIVQGSLEKGFVLYEDKLVVLSDRNIFKEKIKSKKKKKNKKGKKIESFTDLKVGDYIVHDTHGIGVYAGIEQIAVEGVKKDYLHLKYAKGDKLYIPVDQMDSVQVYIGFGDKKPKVNKLGSIEWKKSKQKTKESVTDMAKELLEVYAKRRKAKGYAFSKDSNWTREFEEKFPYEETGDQLLAIEDVKGDMESDMPMDRLICGDVGYGKTEVAIRAAFKCIMDNKQVAMLVPTTILAQQHYNSFMARFEDYPIRIEMLSRFRTKKQQEQIIEDIKRNQVDIIIGTHRLLSKDVRYHDLGLLIVDEEQRFGVKHKEQIKELKTNIDVLTLSATPIPRTLHMSLIGARDMSILNEPPHNRTPVQTYIMEYNEILIRDAINRELARNGQVYYVYNKVYDIETIVAKVSRMVPEARIAIAHGKMSETKLENIMMDFMDHEYDILICTTIIESGLDISNANTIVIEDADHMGLSQLYQLRGRVGRSNRLSYAYITYRKDKTLSEIAEKRLKALKDFTEFGSGFKIAMRDLEIRGAGSMLGSKQHGHLTTVGYDMYCKILDEAVKELKGEETSIQINTTIELDVDAYIPSTYVESEKQKYQVYKKIIGIESQAELNQIEEDIEDRYGNLPKSVQNLLYISYIKKMSSSLGMDKIKGINNQIVFTFENSFFLSIDEIKEIIKEYPVQFNTDRSGNTSLILKQSVHDRNVLISLKEFVEKIKAIKNQ</sequence>
<dbReference type="Pfam" id="PF02559">
    <property type="entry name" value="CarD_TRCF_RID"/>
    <property type="match status" value="1"/>
</dbReference>
<dbReference type="Gene3D" id="2.40.10.170">
    <property type="match status" value="1"/>
</dbReference>
<dbReference type="GO" id="GO:0000716">
    <property type="term" value="P:transcription-coupled nucleotide-excision repair, DNA damage recognition"/>
    <property type="evidence" value="ECO:0007669"/>
    <property type="project" value="UniProtKB-UniRule"/>
</dbReference>
<reference evidence="16 17" key="1">
    <citation type="submission" date="2018-06" db="EMBL/GenBank/DDBJ databases">
        <title>Genomic Encyclopedia of Type Strains, Phase IV (KMG-IV): sequencing the most valuable type-strain genomes for metagenomic binning, comparative biology and taxonomic classification.</title>
        <authorList>
            <person name="Goeker M."/>
        </authorList>
    </citation>
    <scope>NUCLEOTIDE SEQUENCE [LARGE SCALE GENOMIC DNA]</scope>
    <source>
        <strain evidence="16 17">DSM 22112</strain>
    </source>
</reference>
<keyword evidence="6" id="KW-0347">Helicase</keyword>
<dbReference type="RefSeq" id="WP_113920014.1">
    <property type="nucleotide sequence ID" value="NZ_QNRX01000004.1"/>
</dbReference>
<dbReference type="GO" id="GO:0016787">
    <property type="term" value="F:hydrolase activity"/>
    <property type="evidence" value="ECO:0007669"/>
    <property type="project" value="UniProtKB-KW"/>
</dbReference>
<dbReference type="OrthoDB" id="9804325at2"/>
<evidence type="ECO:0000259" key="14">
    <source>
        <dbReference type="PROSITE" id="PS51192"/>
    </source>
</evidence>
<dbReference type="EC" id="3.6.4.-" evidence="13"/>
<dbReference type="HAMAP" id="MF_00969">
    <property type="entry name" value="TRCF"/>
    <property type="match status" value="1"/>
</dbReference>
<comment type="caution">
    <text evidence="16">The sequence shown here is derived from an EMBL/GenBank/DDBJ whole genome shotgun (WGS) entry which is preliminary data.</text>
</comment>
<evidence type="ECO:0000256" key="3">
    <source>
        <dbReference type="ARBA" id="ARBA00022741"/>
    </source>
</evidence>
<dbReference type="Gene3D" id="3.30.2060.10">
    <property type="entry name" value="Penicillin-binding protein 1b domain"/>
    <property type="match status" value="1"/>
</dbReference>